<organism evidence="2 3">
    <name type="scientific">Fimbriiglobus ruber</name>
    <dbReference type="NCBI Taxonomy" id="1908690"/>
    <lineage>
        <taxon>Bacteria</taxon>
        <taxon>Pseudomonadati</taxon>
        <taxon>Planctomycetota</taxon>
        <taxon>Planctomycetia</taxon>
        <taxon>Gemmatales</taxon>
        <taxon>Gemmataceae</taxon>
        <taxon>Fimbriiglobus</taxon>
    </lineage>
</organism>
<evidence type="ECO:0000313" key="2">
    <source>
        <dbReference type="EMBL" id="OWK45189.1"/>
    </source>
</evidence>
<name>A0A225E6R4_9BACT</name>
<dbReference type="RefSeq" id="WP_088252954.1">
    <property type="nucleotide sequence ID" value="NZ_NIDE01000002.1"/>
</dbReference>
<accession>A0A225E6R4</accession>
<dbReference type="Proteomes" id="UP000214646">
    <property type="component" value="Unassembled WGS sequence"/>
</dbReference>
<dbReference type="EMBL" id="NIDE01000002">
    <property type="protein sequence ID" value="OWK45189.1"/>
    <property type="molecule type" value="Genomic_DNA"/>
</dbReference>
<sequence length="80" mass="9218">MTLPKWNNDWEKPDPLRGQRGWSRHHYATVFVAAVVLAIAFGLVMPVVVKLRRQEQEMDRLYEELRTAMALAASSLPVVR</sequence>
<protein>
    <submittedName>
        <fullName evidence="2">Uncharacterized protein</fullName>
    </submittedName>
</protein>
<keyword evidence="3" id="KW-1185">Reference proteome</keyword>
<keyword evidence="1" id="KW-0472">Membrane</keyword>
<proteinExistence type="predicted"/>
<gene>
    <name evidence="2" type="ORF">FRUB_01520</name>
</gene>
<evidence type="ECO:0000256" key="1">
    <source>
        <dbReference type="SAM" id="Phobius"/>
    </source>
</evidence>
<evidence type="ECO:0000313" key="3">
    <source>
        <dbReference type="Proteomes" id="UP000214646"/>
    </source>
</evidence>
<reference evidence="3" key="1">
    <citation type="submission" date="2017-06" db="EMBL/GenBank/DDBJ databases">
        <title>Genome analysis of Fimbriiglobus ruber SP5, the first member of the order Planctomycetales with confirmed chitinolytic capability.</title>
        <authorList>
            <person name="Ravin N.V."/>
            <person name="Rakitin A.L."/>
            <person name="Ivanova A.A."/>
            <person name="Beletsky A.V."/>
            <person name="Kulichevskaya I.S."/>
            <person name="Mardanov A.V."/>
            <person name="Dedysh S.N."/>
        </authorList>
    </citation>
    <scope>NUCLEOTIDE SEQUENCE [LARGE SCALE GENOMIC DNA]</scope>
    <source>
        <strain evidence="3">SP5</strain>
    </source>
</reference>
<keyword evidence="1" id="KW-0812">Transmembrane</keyword>
<comment type="caution">
    <text evidence="2">The sequence shown here is derived from an EMBL/GenBank/DDBJ whole genome shotgun (WGS) entry which is preliminary data.</text>
</comment>
<keyword evidence="1" id="KW-1133">Transmembrane helix</keyword>
<dbReference type="AlphaFoldDB" id="A0A225E6R4"/>
<feature type="transmembrane region" description="Helical" evidence="1">
    <location>
        <begin position="27"/>
        <end position="49"/>
    </location>
</feature>